<dbReference type="EMBL" id="FQ790306">
    <property type="protein sequence ID" value="CCD34271.1"/>
    <property type="molecule type" value="Genomic_DNA"/>
</dbReference>
<dbReference type="Proteomes" id="UP000008177">
    <property type="component" value="Unplaced contigs"/>
</dbReference>
<reference evidence="2" key="1">
    <citation type="journal article" date="2011" name="PLoS Genet.">
        <title>Genomic analysis of the necrotrophic fungal pathogens Sclerotinia sclerotiorum and Botrytis cinerea.</title>
        <authorList>
            <person name="Amselem J."/>
            <person name="Cuomo C.A."/>
            <person name="van Kan J.A."/>
            <person name="Viaud M."/>
            <person name="Benito E.P."/>
            <person name="Couloux A."/>
            <person name="Coutinho P.M."/>
            <person name="de Vries R.P."/>
            <person name="Dyer P.S."/>
            <person name="Fillinger S."/>
            <person name="Fournier E."/>
            <person name="Gout L."/>
            <person name="Hahn M."/>
            <person name="Kohn L."/>
            <person name="Lapalu N."/>
            <person name="Plummer K.M."/>
            <person name="Pradier J.M."/>
            <person name="Quevillon E."/>
            <person name="Sharon A."/>
            <person name="Simon A."/>
            <person name="ten Have A."/>
            <person name="Tudzynski B."/>
            <person name="Tudzynski P."/>
            <person name="Wincker P."/>
            <person name="Andrew M."/>
            <person name="Anthouard V."/>
            <person name="Beever R.E."/>
            <person name="Beffa R."/>
            <person name="Benoit I."/>
            <person name="Bouzid O."/>
            <person name="Brault B."/>
            <person name="Chen Z."/>
            <person name="Choquer M."/>
            <person name="Collemare J."/>
            <person name="Cotton P."/>
            <person name="Danchin E.G."/>
            <person name="Da Silva C."/>
            <person name="Gautier A."/>
            <person name="Giraud C."/>
            <person name="Giraud T."/>
            <person name="Gonzalez C."/>
            <person name="Grossetete S."/>
            <person name="Guldener U."/>
            <person name="Henrissat B."/>
            <person name="Howlett B.J."/>
            <person name="Kodira C."/>
            <person name="Kretschmer M."/>
            <person name="Lappartient A."/>
            <person name="Leroch M."/>
            <person name="Levis C."/>
            <person name="Mauceli E."/>
            <person name="Neuveglise C."/>
            <person name="Oeser B."/>
            <person name="Pearson M."/>
            <person name="Poulain J."/>
            <person name="Poussereau N."/>
            <person name="Quesneville H."/>
            <person name="Rascle C."/>
            <person name="Schumacher J."/>
            <person name="Segurens B."/>
            <person name="Sexton A."/>
            <person name="Silva E."/>
            <person name="Sirven C."/>
            <person name="Soanes D.M."/>
            <person name="Talbot N.J."/>
            <person name="Templeton M."/>
            <person name="Yandava C."/>
            <person name="Yarden O."/>
            <person name="Zeng Q."/>
            <person name="Rollins J.A."/>
            <person name="Lebrun M.H."/>
            <person name="Dickman M."/>
        </authorList>
    </citation>
    <scope>NUCLEOTIDE SEQUENCE [LARGE SCALE GENOMIC DNA]</scope>
    <source>
        <strain evidence="2">T4</strain>
    </source>
</reference>
<dbReference type="InParanoid" id="G2YAN0"/>
<dbReference type="AlphaFoldDB" id="G2YAN0"/>
<organism evidence="1 2">
    <name type="scientific">Botryotinia fuckeliana (strain T4)</name>
    <name type="common">Noble rot fungus</name>
    <name type="synonym">Botrytis cinerea</name>
    <dbReference type="NCBI Taxonomy" id="999810"/>
    <lineage>
        <taxon>Eukaryota</taxon>
        <taxon>Fungi</taxon>
        <taxon>Dikarya</taxon>
        <taxon>Ascomycota</taxon>
        <taxon>Pezizomycotina</taxon>
        <taxon>Leotiomycetes</taxon>
        <taxon>Helotiales</taxon>
        <taxon>Sclerotiniaceae</taxon>
        <taxon>Botrytis</taxon>
    </lineage>
</organism>
<gene>
    <name evidence="1" type="ORF">BofuT4_uP103650.1</name>
</gene>
<name>G2YAN0_BOTF4</name>
<proteinExistence type="predicted"/>
<accession>G2YAN0</accession>
<sequence>MDPAVVETCTKKFKSARSHIPDSQQRRFEKVLRRDMNISRGVLGLMKEEDLTVDKRLFWHQRVILGE</sequence>
<evidence type="ECO:0000313" key="2">
    <source>
        <dbReference type="Proteomes" id="UP000008177"/>
    </source>
</evidence>
<dbReference type="HOGENOM" id="CLU_2812047_0_0_1"/>
<evidence type="ECO:0000313" key="1">
    <source>
        <dbReference type="EMBL" id="CCD34271.1"/>
    </source>
</evidence>
<protein>
    <submittedName>
        <fullName evidence="1">Uncharacterized protein</fullName>
    </submittedName>
</protein>